<dbReference type="EMBL" id="BARU01042359">
    <property type="protein sequence ID" value="GAH84020.1"/>
    <property type="molecule type" value="Genomic_DNA"/>
</dbReference>
<gene>
    <name evidence="1" type="ORF">S03H2_65105</name>
</gene>
<sequence length="209" mass="22884">NSPFLYYSSTGWKQIMEFTGLDPAATYSFVGTSMRSKSYPNRFSLYTISDADGFVWNSSSGVGGSGTTAELQAGNNTGTGYVVRWDDIVPGPDDDFTITVEATAGSEDGKAYPCHGFMLQGGAAGTDVSSEMLGVNATLWARIEFDVVEDPNLFNMLKLRMKYEDGFVAYLNDVEVTRDNFIGTPRWNSAADDNRQNDLALQFVDFDIS</sequence>
<proteinExistence type="predicted"/>
<organism evidence="1">
    <name type="scientific">marine sediment metagenome</name>
    <dbReference type="NCBI Taxonomy" id="412755"/>
    <lineage>
        <taxon>unclassified sequences</taxon>
        <taxon>metagenomes</taxon>
        <taxon>ecological metagenomes</taxon>
    </lineage>
</organism>
<accession>X1JRI8</accession>
<name>X1JRI8_9ZZZZ</name>
<feature type="non-terminal residue" evidence="1">
    <location>
        <position position="209"/>
    </location>
</feature>
<protein>
    <submittedName>
        <fullName evidence="1">Uncharacterized protein</fullName>
    </submittedName>
</protein>
<reference evidence="1" key="1">
    <citation type="journal article" date="2014" name="Front. Microbiol.">
        <title>High frequency of phylogenetically diverse reductive dehalogenase-homologous genes in deep subseafloor sedimentary metagenomes.</title>
        <authorList>
            <person name="Kawai M."/>
            <person name="Futagami T."/>
            <person name="Toyoda A."/>
            <person name="Takaki Y."/>
            <person name="Nishi S."/>
            <person name="Hori S."/>
            <person name="Arai W."/>
            <person name="Tsubouchi T."/>
            <person name="Morono Y."/>
            <person name="Uchiyama I."/>
            <person name="Ito T."/>
            <person name="Fujiyama A."/>
            <person name="Inagaki F."/>
            <person name="Takami H."/>
        </authorList>
    </citation>
    <scope>NUCLEOTIDE SEQUENCE</scope>
    <source>
        <strain evidence="1">Expedition CK06-06</strain>
    </source>
</reference>
<dbReference type="AlphaFoldDB" id="X1JRI8"/>
<feature type="non-terminal residue" evidence="1">
    <location>
        <position position="1"/>
    </location>
</feature>
<evidence type="ECO:0000313" key="1">
    <source>
        <dbReference type="EMBL" id="GAH84020.1"/>
    </source>
</evidence>
<comment type="caution">
    <text evidence="1">The sequence shown here is derived from an EMBL/GenBank/DDBJ whole genome shotgun (WGS) entry which is preliminary data.</text>
</comment>